<gene>
    <name evidence="1" type="ORF">RHMOL_Rhmol03G0283100</name>
</gene>
<evidence type="ECO:0000313" key="1">
    <source>
        <dbReference type="EMBL" id="KAI8565720.1"/>
    </source>
</evidence>
<dbReference type="EMBL" id="CM046390">
    <property type="protein sequence ID" value="KAI8565720.1"/>
    <property type="molecule type" value="Genomic_DNA"/>
</dbReference>
<proteinExistence type="predicted"/>
<dbReference type="Proteomes" id="UP001062846">
    <property type="component" value="Chromosome 3"/>
</dbReference>
<accession>A0ACC0PJN1</accession>
<reference evidence="1" key="1">
    <citation type="submission" date="2022-02" db="EMBL/GenBank/DDBJ databases">
        <title>Plant Genome Project.</title>
        <authorList>
            <person name="Zhang R.-G."/>
        </authorList>
    </citation>
    <scope>NUCLEOTIDE SEQUENCE</scope>
    <source>
        <strain evidence="1">AT1</strain>
    </source>
</reference>
<keyword evidence="2" id="KW-1185">Reference proteome</keyword>
<comment type="caution">
    <text evidence="1">The sequence shown here is derived from an EMBL/GenBank/DDBJ whole genome shotgun (WGS) entry which is preliminary data.</text>
</comment>
<organism evidence="1 2">
    <name type="scientific">Rhododendron molle</name>
    <name type="common">Chinese azalea</name>
    <name type="synonym">Azalea mollis</name>
    <dbReference type="NCBI Taxonomy" id="49168"/>
    <lineage>
        <taxon>Eukaryota</taxon>
        <taxon>Viridiplantae</taxon>
        <taxon>Streptophyta</taxon>
        <taxon>Embryophyta</taxon>
        <taxon>Tracheophyta</taxon>
        <taxon>Spermatophyta</taxon>
        <taxon>Magnoliopsida</taxon>
        <taxon>eudicotyledons</taxon>
        <taxon>Gunneridae</taxon>
        <taxon>Pentapetalae</taxon>
        <taxon>asterids</taxon>
        <taxon>Ericales</taxon>
        <taxon>Ericaceae</taxon>
        <taxon>Ericoideae</taxon>
        <taxon>Rhodoreae</taxon>
        <taxon>Rhododendron</taxon>
    </lineage>
</organism>
<evidence type="ECO:0000313" key="2">
    <source>
        <dbReference type="Proteomes" id="UP001062846"/>
    </source>
</evidence>
<name>A0ACC0PJN1_RHOML</name>
<sequence>MWDLPEYSTKRRRKPIIRIAKSEFIDADESDLPDLDPEAPRIPLLIELRNEDKVPHQMMKRLPSLLRKPSKHGKQ</sequence>
<protein>
    <submittedName>
        <fullName evidence="1">Uncharacterized protein</fullName>
    </submittedName>
</protein>